<feature type="domain" description="HSF-type DNA-binding" evidence="6">
    <location>
        <begin position="144"/>
        <end position="232"/>
    </location>
</feature>
<feature type="region of interest" description="Disordered" evidence="5">
    <location>
        <begin position="1"/>
        <end position="40"/>
    </location>
</feature>
<dbReference type="PANTHER" id="PTHR10015">
    <property type="entry name" value="HEAT SHOCK TRANSCRIPTION FACTOR"/>
    <property type="match status" value="1"/>
</dbReference>
<dbReference type="GO" id="GO:0043565">
    <property type="term" value="F:sequence-specific DNA binding"/>
    <property type="evidence" value="ECO:0007669"/>
    <property type="project" value="InterPro"/>
</dbReference>
<dbReference type="InterPro" id="IPR036390">
    <property type="entry name" value="WH_DNA-bd_sf"/>
</dbReference>
<protein>
    <recommendedName>
        <fullName evidence="6">HSF-type DNA-binding domain-containing protein</fullName>
    </recommendedName>
</protein>
<evidence type="ECO:0000313" key="7">
    <source>
        <dbReference type="EMBL" id="CAD8360744.1"/>
    </source>
</evidence>
<reference evidence="7" key="1">
    <citation type="submission" date="2021-01" db="EMBL/GenBank/DDBJ databases">
        <authorList>
            <person name="Corre E."/>
            <person name="Pelletier E."/>
            <person name="Niang G."/>
            <person name="Scheremetjew M."/>
            <person name="Finn R."/>
            <person name="Kale V."/>
            <person name="Holt S."/>
            <person name="Cochrane G."/>
            <person name="Meng A."/>
            <person name="Brown T."/>
            <person name="Cohen L."/>
        </authorList>
    </citation>
    <scope>NUCLEOTIDE SEQUENCE</scope>
    <source>
        <strain evidence="7">CCMP3303</strain>
    </source>
</reference>
<dbReference type="InterPro" id="IPR036388">
    <property type="entry name" value="WH-like_DNA-bd_sf"/>
</dbReference>
<dbReference type="SUPFAM" id="SSF46785">
    <property type="entry name" value="Winged helix' DNA-binding domain"/>
    <property type="match status" value="1"/>
</dbReference>
<feature type="region of interest" description="Disordered" evidence="5">
    <location>
        <begin position="337"/>
        <end position="358"/>
    </location>
</feature>
<gene>
    <name evidence="7" type="ORF">MPOL1434_LOCUS1092</name>
</gene>
<name>A0A7S0ADT0_9STRA</name>
<dbReference type="GO" id="GO:0005634">
    <property type="term" value="C:nucleus"/>
    <property type="evidence" value="ECO:0007669"/>
    <property type="project" value="UniProtKB-SubCell"/>
</dbReference>
<feature type="compositionally biased region" description="Low complexity" evidence="5">
    <location>
        <begin position="28"/>
        <end position="40"/>
    </location>
</feature>
<proteinExistence type="inferred from homology"/>
<keyword evidence="2" id="KW-0238">DNA-binding</keyword>
<keyword evidence="3" id="KW-0539">Nucleus</keyword>
<dbReference type="SMART" id="SM00415">
    <property type="entry name" value="HSF"/>
    <property type="match status" value="1"/>
</dbReference>
<dbReference type="GO" id="GO:0003700">
    <property type="term" value="F:DNA-binding transcription factor activity"/>
    <property type="evidence" value="ECO:0007669"/>
    <property type="project" value="InterPro"/>
</dbReference>
<evidence type="ECO:0000256" key="1">
    <source>
        <dbReference type="ARBA" id="ARBA00004123"/>
    </source>
</evidence>
<dbReference type="Gene3D" id="1.10.10.10">
    <property type="entry name" value="Winged helix-like DNA-binding domain superfamily/Winged helix DNA-binding domain"/>
    <property type="match status" value="1"/>
</dbReference>
<evidence type="ECO:0000256" key="2">
    <source>
        <dbReference type="ARBA" id="ARBA00023125"/>
    </source>
</evidence>
<dbReference type="FunFam" id="1.10.10.10:FF:000479">
    <property type="entry name" value="Predicted protein"/>
    <property type="match status" value="1"/>
</dbReference>
<comment type="subcellular location">
    <subcellularLocation>
        <location evidence="1">Nucleus</location>
    </subcellularLocation>
</comment>
<evidence type="ECO:0000256" key="5">
    <source>
        <dbReference type="SAM" id="MobiDB-lite"/>
    </source>
</evidence>
<organism evidence="7">
    <name type="scientific">Minutocellus polymorphus</name>
    <dbReference type="NCBI Taxonomy" id="265543"/>
    <lineage>
        <taxon>Eukaryota</taxon>
        <taxon>Sar</taxon>
        <taxon>Stramenopiles</taxon>
        <taxon>Ochrophyta</taxon>
        <taxon>Bacillariophyta</taxon>
        <taxon>Mediophyceae</taxon>
        <taxon>Cymatosirophycidae</taxon>
        <taxon>Cymatosirales</taxon>
        <taxon>Cymatosiraceae</taxon>
        <taxon>Minutocellus</taxon>
    </lineage>
</organism>
<sequence length="548" mass="58919">MDRSSHSHSHGSTSPSPFQAARRVSNESELGSVGYSSSSGGMTIVAAGTRECRPAGHHPYIELPGETTAHGNARKLVEHNYHDYSQVAPPSSCASSSFSDSDDATATTTTPVFVTRGGTATLFPLKLYGLLDDAMSADPRRDRQLPGVLNGQILSQIVCFQPHGRAFKVQDVPLFKACVLPVYFGKMKYSSFLRQLNLYGFTRLSKGPDKGGYYHELFLQHRQYLVYRIQRMKVKGSGTRAAANPDKEPNFYAMTYMRDIPYPHGRRDGGNVNGGGASPNLPAINPNLVRLDLDTPTINGSKKRKATTTTKAGQHTSEMDTILNDDMLFEPFPVAPTAAGGRSTHRQVSVTSSDLHDSHSSLDSFHLADLAGDGDEDIGVTDDLDLDLSMLEDLLDDAPPNREENDSTQAVAAPSPTASSFQVSLATEPRPMAVPPFLMSHDAASRYNVSFASATPNILTATAAAATTTDDSIPPIPNFDTNEITFLQSLFAGEAAALLPMSPIKCTVAAAKKSVMEAAANAQTDYRNNAATNGGRSRFQNIRAARTA</sequence>
<evidence type="ECO:0000256" key="4">
    <source>
        <dbReference type="RuleBase" id="RU004020"/>
    </source>
</evidence>
<accession>A0A7S0ADT0</accession>
<evidence type="ECO:0000256" key="3">
    <source>
        <dbReference type="ARBA" id="ARBA00023242"/>
    </source>
</evidence>
<feature type="region of interest" description="Disordered" evidence="5">
    <location>
        <begin position="396"/>
        <end position="418"/>
    </location>
</feature>
<dbReference type="EMBL" id="HBEJ01001861">
    <property type="protein sequence ID" value="CAD8360744.1"/>
    <property type="molecule type" value="Transcribed_RNA"/>
</dbReference>
<dbReference type="InterPro" id="IPR000232">
    <property type="entry name" value="HSF_DNA-bd"/>
</dbReference>
<evidence type="ECO:0000259" key="6">
    <source>
        <dbReference type="SMART" id="SM00415"/>
    </source>
</evidence>
<dbReference type="PANTHER" id="PTHR10015:SF206">
    <property type="entry name" value="HSF-TYPE DNA-BINDING DOMAIN-CONTAINING PROTEIN"/>
    <property type="match status" value="1"/>
</dbReference>
<comment type="similarity">
    <text evidence="4">Belongs to the HSF family.</text>
</comment>
<dbReference type="AlphaFoldDB" id="A0A7S0ADT0"/>
<feature type="region of interest" description="Disordered" evidence="5">
    <location>
        <begin position="295"/>
        <end position="315"/>
    </location>
</feature>
<dbReference type="Pfam" id="PF00447">
    <property type="entry name" value="HSF_DNA-bind"/>
    <property type="match status" value="1"/>
</dbReference>